<dbReference type="AlphaFoldDB" id="A0A521BU92"/>
<dbReference type="Proteomes" id="UP000319712">
    <property type="component" value="Unassembled WGS sequence"/>
</dbReference>
<gene>
    <name evidence="2" type="ORF">SAMN06264867_10367</name>
</gene>
<evidence type="ECO:0000256" key="1">
    <source>
        <dbReference type="SAM" id="MobiDB-lite"/>
    </source>
</evidence>
<feature type="region of interest" description="Disordered" evidence="1">
    <location>
        <begin position="464"/>
        <end position="483"/>
    </location>
</feature>
<keyword evidence="3" id="KW-1185">Reference proteome</keyword>
<name>A0A521BU92_9EURY</name>
<accession>A0A521BU92</accession>
<reference evidence="2 3" key="1">
    <citation type="submission" date="2017-05" db="EMBL/GenBank/DDBJ databases">
        <authorList>
            <person name="Varghese N."/>
            <person name="Submissions S."/>
        </authorList>
    </citation>
    <scope>NUCLEOTIDE SEQUENCE [LARGE SCALE GENOMIC DNA]</scope>
    <source>
        <strain evidence="2 3">DSM 19504</strain>
    </source>
</reference>
<evidence type="ECO:0000313" key="2">
    <source>
        <dbReference type="EMBL" id="SMO50742.1"/>
    </source>
</evidence>
<organism evidence="2 3">
    <name type="scientific">Halorubrum cibi</name>
    <dbReference type="NCBI Taxonomy" id="413815"/>
    <lineage>
        <taxon>Archaea</taxon>
        <taxon>Methanobacteriati</taxon>
        <taxon>Methanobacteriota</taxon>
        <taxon>Stenosarchaea group</taxon>
        <taxon>Halobacteria</taxon>
        <taxon>Halobacteriales</taxon>
        <taxon>Haloferacaceae</taxon>
        <taxon>Halorubrum</taxon>
    </lineage>
</organism>
<sequence length="483" mass="52506">MSNHDKFELSRRKALASLGAVGVASAGAGLGTSAYFSDEESFEGNSLTAGQLDLKIDWQQRYHGPESGDLSMYGDAGRPWVNAHPDHDDDGIQSLDLGEYDSLGGDEVVTYEDQGANIQRYLTCETLTHEYEFGDREALVELDDVKPGDSGEITFSYHLCDNPGYVWLCGDLVDASENGLTEPEANAEDEEDGVVELLDAIHVQAWYDVDCDNEFDETDEQGVLAGSPTTLRSFLDEFEEVPENCRMLNPGVYPGIEPTTGCRQLAPIEFTSDGLTVDGAGDVVRVEEGTAGDDEDNLVVWVRLEDPDNDLIDGLIVKFDDMYVSGMLRPNAESDLEDVIQFDWTRVDEVEGDDGQTYRSDDLGMCELVLEDTDGDIRADLEGASCSTGENNVVTPNGNGGGTFVSARFSYCDPNEGEPVCFPAEWTFCLGFEWWIPDHVGNEVQSDSASFDLGFYTEQCRHNDAPGSTLGGGNGTDDGSGSA</sequence>
<dbReference type="NCBIfam" id="TIGR04088">
    <property type="entry name" value="cognate_SipW"/>
    <property type="match status" value="1"/>
</dbReference>
<proteinExistence type="predicted"/>
<evidence type="ECO:0000313" key="3">
    <source>
        <dbReference type="Proteomes" id="UP000319712"/>
    </source>
</evidence>
<dbReference type="EMBL" id="FXTD01000003">
    <property type="protein sequence ID" value="SMO50742.1"/>
    <property type="molecule type" value="Genomic_DNA"/>
</dbReference>
<dbReference type="InterPro" id="IPR023833">
    <property type="entry name" value="Signal_pept_SipW-depend-type"/>
</dbReference>
<dbReference type="InterPro" id="IPR006311">
    <property type="entry name" value="TAT_signal"/>
</dbReference>
<feature type="compositionally biased region" description="Gly residues" evidence="1">
    <location>
        <begin position="469"/>
        <end position="483"/>
    </location>
</feature>
<protein>
    <submittedName>
        <fullName evidence="2">SipW-cognate class signal peptide</fullName>
    </submittedName>
</protein>
<dbReference type="PROSITE" id="PS51318">
    <property type="entry name" value="TAT"/>
    <property type="match status" value="1"/>
</dbReference>
<dbReference type="RefSeq" id="WP_246066445.1">
    <property type="nucleotide sequence ID" value="NZ_FXTD01000003.1"/>
</dbReference>